<keyword evidence="2" id="KW-0472">Membrane</keyword>
<proteinExistence type="predicted"/>
<feature type="transmembrane region" description="Helical" evidence="2">
    <location>
        <begin position="97"/>
        <end position="116"/>
    </location>
</feature>
<protein>
    <recommendedName>
        <fullName evidence="7">Acyltransferase</fullName>
    </recommendedName>
</protein>
<evidence type="ECO:0000256" key="2">
    <source>
        <dbReference type="SAM" id="Phobius"/>
    </source>
</evidence>
<feature type="domain" description="SGNH" evidence="4">
    <location>
        <begin position="471"/>
        <end position="693"/>
    </location>
</feature>
<reference evidence="5 6" key="1">
    <citation type="journal article" date="2017" name="Elife">
        <title>Extensive horizontal gene transfer in cheese-associated bacteria.</title>
        <authorList>
            <person name="Bonham K.S."/>
            <person name="Wolfe B.E."/>
            <person name="Dutton R.J."/>
        </authorList>
    </citation>
    <scope>NUCLEOTIDE SEQUENCE [LARGE SCALE GENOMIC DNA]</scope>
    <source>
        <strain evidence="5 6">900_6</strain>
    </source>
</reference>
<sequence length="709" mass="77646">MPEPDPTATSNRTAQTRRPRRGTAQGGFRADIQALRAIAVAGVVLYHLWPHRLPGGFVGVDVFFVISGYLITSHLLKRPPRTPREVAEFWARRVKRLLPASLLVLTVTALVSFKLAPVSTWQDTGKQIVASALYVQNWILSFDSVDYLAADNAPTAVQHFWSLSVEEQFYFFWPILIGLLALFVAKSRSRTKVTYLVGIGLVTGASLVYSIWMSIHEPAQAYFVTPVRLWELSAGGLVAVLFGGRKASTGQLSALCSWAGLFGIAACFMFIKGTMAFPGYIALLPVVSTALVLAAYSTSTLSPMGLMKLRGVQFTGNTSYSIYLWHWPFVVLLPTVVGNLRWWHKFGIIAAVLLLAWLTMVWVEKRFKFSRFFASTRRTFITAAVIMAVAVTSGASVQFASYAKERASQSALEQAFSDDDPCLGAEAIESNTQNPGSCPEPKKLLLDPATAKTDKADAYPDKCWTRAPFTDARPICHYGNGKKRVALVGNSHAGHWLPALQVLAKENDWTIDTYLVDTCNPTDATIHMETREKSKGCHSYGRWAKEKTTNGDYDAIITSNRQVSPIEGFDLDNTVEPAAKGYKPFLKSWAEAGIPVVVLRDTPFPSRAGVSSVPDCVATHGPRSPQCTGTLTTWNSIDPLANAADSLNLPKQTVINSNSQFCPDGTCPATIGGVIVYFDGSHMTSTYSKTLAPWLSRKLKHTSGLDLID</sequence>
<dbReference type="Pfam" id="PF01757">
    <property type="entry name" value="Acyl_transf_3"/>
    <property type="match status" value="1"/>
</dbReference>
<dbReference type="Proteomes" id="UP000217720">
    <property type="component" value="Unassembled WGS sequence"/>
</dbReference>
<evidence type="ECO:0000259" key="4">
    <source>
        <dbReference type="Pfam" id="PF19040"/>
    </source>
</evidence>
<name>A0A2A3ZHZ3_BREAU</name>
<feature type="transmembrane region" description="Helical" evidence="2">
    <location>
        <begin position="193"/>
        <end position="215"/>
    </location>
</feature>
<feature type="domain" description="Acyltransferase 3" evidence="3">
    <location>
        <begin position="30"/>
        <end position="360"/>
    </location>
</feature>
<dbReference type="RefSeq" id="WP_096159565.1">
    <property type="nucleotide sequence ID" value="NZ_NRGO01000004.1"/>
</dbReference>
<evidence type="ECO:0000313" key="6">
    <source>
        <dbReference type="Proteomes" id="UP000217720"/>
    </source>
</evidence>
<feature type="transmembrane region" description="Helical" evidence="2">
    <location>
        <begin position="277"/>
        <end position="299"/>
    </location>
</feature>
<evidence type="ECO:0000313" key="5">
    <source>
        <dbReference type="EMBL" id="PCC51219.1"/>
    </source>
</evidence>
<dbReference type="GO" id="GO:0016020">
    <property type="term" value="C:membrane"/>
    <property type="evidence" value="ECO:0007669"/>
    <property type="project" value="TreeGrafter"/>
</dbReference>
<dbReference type="InterPro" id="IPR043968">
    <property type="entry name" value="SGNH"/>
</dbReference>
<dbReference type="PANTHER" id="PTHR23028:SF53">
    <property type="entry name" value="ACYL_TRANSF_3 DOMAIN-CONTAINING PROTEIN"/>
    <property type="match status" value="1"/>
</dbReference>
<dbReference type="GO" id="GO:0009103">
    <property type="term" value="P:lipopolysaccharide biosynthetic process"/>
    <property type="evidence" value="ECO:0007669"/>
    <property type="project" value="TreeGrafter"/>
</dbReference>
<organism evidence="5 6">
    <name type="scientific">Brevibacterium aurantiacum</name>
    <dbReference type="NCBI Taxonomy" id="273384"/>
    <lineage>
        <taxon>Bacteria</taxon>
        <taxon>Bacillati</taxon>
        <taxon>Actinomycetota</taxon>
        <taxon>Actinomycetes</taxon>
        <taxon>Micrococcales</taxon>
        <taxon>Brevibacteriaceae</taxon>
        <taxon>Brevibacterium</taxon>
    </lineage>
</organism>
<feature type="transmembrane region" description="Helical" evidence="2">
    <location>
        <begin position="383"/>
        <end position="403"/>
    </location>
</feature>
<dbReference type="Pfam" id="PF19040">
    <property type="entry name" value="SGNH"/>
    <property type="match status" value="1"/>
</dbReference>
<evidence type="ECO:0000259" key="3">
    <source>
        <dbReference type="Pfam" id="PF01757"/>
    </source>
</evidence>
<dbReference type="InterPro" id="IPR050879">
    <property type="entry name" value="Acyltransferase_3"/>
</dbReference>
<dbReference type="PANTHER" id="PTHR23028">
    <property type="entry name" value="ACETYLTRANSFERASE"/>
    <property type="match status" value="1"/>
</dbReference>
<dbReference type="EMBL" id="NRGO01000004">
    <property type="protein sequence ID" value="PCC51219.1"/>
    <property type="molecule type" value="Genomic_DNA"/>
</dbReference>
<dbReference type="InterPro" id="IPR002656">
    <property type="entry name" value="Acyl_transf_3_dom"/>
</dbReference>
<feature type="transmembrane region" description="Helical" evidence="2">
    <location>
        <begin position="254"/>
        <end position="271"/>
    </location>
</feature>
<feature type="region of interest" description="Disordered" evidence="1">
    <location>
        <begin position="1"/>
        <end position="25"/>
    </location>
</feature>
<gene>
    <name evidence="5" type="ORF">CIK62_01475</name>
</gene>
<feature type="transmembrane region" description="Helical" evidence="2">
    <location>
        <begin position="169"/>
        <end position="186"/>
    </location>
</feature>
<comment type="caution">
    <text evidence="5">The sequence shown here is derived from an EMBL/GenBank/DDBJ whole genome shotgun (WGS) entry which is preliminary data.</text>
</comment>
<dbReference type="GO" id="GO:0016747">
    <property type="term" value="F:acyltransferase activity, transferring groups other than amino-acyl groups"/>
    <property type="evidence" value="ECO:0007669"/>
    <property type="project" value="InterPro"/>
</dbReference>
<evidence type="ECO:0000256" key="1">
    <source>
        <dbReference type="SAM" id="MobiDB-lite"/>
    </source>
</evidence>
<dbReference type="AlphaFoldDB" id="A0A2A3ZHZ3"/>
<feature type="transmembrane region" description="Helical" evidence="2">
    <location>
        <begin position="343"/>
        <end position="363"/>
    </location>
</feature>
<feature type="transmembrane region" description="Helical" evidence="2">
    <location>
        <begin position="55"/>
        <end position="76"/>
    </location>
</feature>
<accession>A0A2A3ZHZ3</accession>
<keyword evidence="2" id="KW-1133">Transmembrane helix</keyword>
<keyword evidence="2" id="KW-0812">Transmembrane</keyword>
<evidence type="ECO:0008006" key="7">
    <source>
        <dbReference type="Google" id="ProtNLM"/>
    </source>
</evidence>